<protein>
    <submittedName>
        <fullName evidence="1">Uncharacterized protein</fullName>
    </submittedName>
</protein>
<reference evidence="1" key="2">
    <citation type="submission" date="2020-09" db="EMBL/GenBank/DDBJ databases">
        <authorList>
            <person name="Sun Q."/>
            <person name="Ohkuma M."/>
        </authorList>
    </citation>
    <scope>NUCLEOTIDE SEQUENCE</scope>
    <source>
        <strain evidence="1">JCM 31311</strain>
    </source>
</reference>
<evidence type="ECO:0000313" key="1">
    <source>
        <dbReference type="EMBL" id="GGR36134.1"/>
    </source>
</evidence>
<organism evidence="1 2">
    <name type="scientific">Deinococcus ruber</name>
    <dbReference type="NCBI Taxonomy" id="1848197"/>
    <lineage>
        <taxon>Bacteria</taxon>
        <taxon>Thermotogati</taxon>
        <taxon>Deinococcota</taxon>
        <taxon>Deinococci</taxon>
        <taxon>Deinococcales</taxon>
        <taxon>Deinococcaceae</taxon>
        <taxon>Deinococcus</taxon>
    </lineage>
</organism>
<proteinExistence type="predicted"/>
<comment type="caution">
    <text evidence="1">The sequence shown here is derived from an EMBL/GenBank/DDBJ whole genome shotgun (WGS) entry which is preliminary data.</text>
</comment>
<dbReference type="AlphaFoldDB" id="A0A918FGE0"/>
<reference evidence="1" key="1">
    <citation type="journal article" date="2014" name="Int. J. Syst. Evol. Microbiol.">
        <title>Complete genome sequence of Corynebacterium casei LMG S-19264T (=DSM 44701T), isolated from a smear-ripened cheese.</title>
        <authorList>
            <consortium name="US DOE Joint Genome Institute (JGI-PGF)"/>
            <person name="Walter F."/>
            <person name="Albersmeier A."/>
            <person name="Kalinowski J."/>
            <person name="Ruckert C."/>
        </authorList>
    </citation>
    <scope>NUCLEOTIDE SEQUENCE</scope>
    <source>
        <strain evidence="1">JCM 31311</strain>
    </source>
</reference>
<sequence length="138" mass="15460">MNDFYLADVRVALLNDVEFKGDQCSGFQISVSEATGGQWYPEARLATLVTQVPIVFEPCGQGLLSLNLTGRKGKGAFPRIRFSQNSHIKKELDTSDQAINVQIPLENSPLTVTLINPYGKTLEDRNLYVSDLSWRQKR</sequence>
<name>A0A918FGE0_9DEIO</name>
<gene>
    <name evidence="1" type="ORF">GCM10008957_52370</name>
</gene>
<dbReference type="EMBL" id="BMQL01000071">
    <property type="protein sequence ID" value="GGR36134.1"/>
    <property type="molecule type" value="Genomic_DNA"/>
</dbReference>
<dbReference type="Proteomes" id="UP000603865">
    <property type="component" value="Unassembled WGS sequence"/>
</dbReference>
<accession>A0A918FGE0</accession>
<keyword evidence="2" id="KW-1185">Reference proteome</keyword>
<evidence type="ECO:0000313" key="2">
    <source>
        <dbReference type="Proteomes" id="UP000603865"/>
    </source>
</evidence>